<evidence type="ECO:0000256" key="1">
    <source>
        <dbReference type="ARBA" id="ARBA00022723"/>
    </source>
</evidence>
<evidence type="ECO:0000256" key="3">
    <source>
        <dbReference type="ARBA" id="ARBA00022833"/>
    </source>
</evidence>
<name>A0AAF5DP69_STRER</name>
<dbReference type="WBParaSite" id="TCONS_00016624.p1">
    <property type="protein sequence ID" value="TCONS_00016624.p1"/>
    <property type="gene ID" value="XLOC_011255"/>
</dbReference>
<evidence type="ECO:0000256" key="4">
    <source>
        <dbReference type="SAM" id="MobiDB-lite"/>
    </source>
</evidence>
<dbReference type="PANTHER" id="PTHR12522">
    <property type="entry name" value="ZINC-FINGER PROTEIN NOLZ1-RELATED"/>
    <property type="match status" value="1"/>
</dbReference>
<keyword evidence="2" id="KW-0863">Zinc-finger</keyword>
<feature type="compositionally biased region" description="Low complexity" evidence="4">
    <location>
        <begin position="308"/>
        <end position="319"/>
    </location>
</feature>
<protein>
    <submittedName>
        <fullName evidence="6">C2H2-type domain-containing protein</fullName>
    </submittedName>
</protein>
<feature type="compositionally biased region" description="Low complexity" evidence="4">
    <location>
        <begin position="48"/>
        <end position="98"/>
    </location>
</feature>
<keyword evidence="3" id="KW-0862">Zinc</keyword>
<dbReference type="Proteomes" id="UP000035681">
    <property type="component" value="Unplaced"/>
</dbReference>
<dbReference type="InterPro" id="IPR051520">
    <property type="entry name" value="Elbow/Noc_ZnFinger"/>
</dbReference>
<accession>A0AAF5DP69</accession>
<reference evidence="6" key="1">
    <citation type="submission" date="2024-02" db="UniProtKB">
        <authorList>
            <consortium name="WormBaseParasite"/>
        </authorList>
    </citation>
    <scope>IDENTIFICATION</scope>
</reference>
<feature type="compositionally biased region" description="Polar residues" evidence="4">
    <location>
        <begin position="289"/>
        <end position="307"/>
    </location>
</feature>
<dbReference type="GO" id="GO:0008270">
    <property type="term" value="F:zinc ion binding"/>
    <property type="evidence" value="ECO:0007669"/>
    <property type="project" value="UniProtKB-KW"/>
</dbReference>
<keyword evidence="5" id="KW-1185">Reference proteome</keyword>
<feature type="compositionally biased region" description="Polar residues" evidence="4">
    <location>
        <begin position="329"/>
        <end position="350"/>
    </location>
</feature>
<organism evidence="5 6">
    <name type="scientific">Strongyloides stercoralis</name>
    <name type="common">Threadworm</name>
    <dbReference type="NCBI Taxonomy" id="6248"/>
    <lineage>
        <taxon>Eukaryota</taxon>
        <taxon>Metazoa</taxon>
        <taxon>Ecdysozoa</taxon>
        <taxon>Nematoda</taxon>
        <taxon>Chromadorea</taxon>
        <taxon>Rhabditida</taxon>
        <taxon>Tylenchina</taxon>
        <taxon>Panagrolaimomorpha</taxon>
        <taxon>Strongyloidoidea</taxon>
        <taxon>Strongyloididae</taxon>
        <taxon>Strongyloides</taxon>
    </lineage>
</organism>
<feature type="region of interest" description="Disordered" evidence="4">
    <location>
        <begin position="286"/>
        <end position="350"/>
    </location>
</feature>
<feature type="region of interest" description="Disordered" evidence="4">
    <location>
        <begin position="40"/>
        <end position="102"/>
    </location>
</feature>
<dbReference type="AlphaFoldDB" id="A0AAF5DP69"/>
<dbReference type="GO" id="GO:0045892">
    <property type="term" value="P:negative regulation of DNA-templated transcription"/>
    <property type="evidence" value="ECO:0007669"/>
    <property type="project" value="TreeGrafter"/>
</dbReference>
<evidence type="ECO:0000256" key="2">
    <source>
        <dbReference type="ARBA" id="ARBA00022771"/>
    </source>
</evidence>
<evidence type="ECO:0000313" key="5">
    <source>
        <dbReference type="Proteomes" id="UP000035681"/>
    </source>
</evidence>
<keyword evidence="1" id="KW-0479">Metal-binding</keyword>
<evidence type="ECO:0000313" key="6">
    <source>
        <dbReference type="WBParaSite" id="TCONS_00016624.p1"/>
    </source>
</evidence>
<sequence length="405" mass="43617">AIMVSTTSQYLTEFTTPIVNNSTETGKSPLAMLAKTCETIGLPDTSPPRKININNNNNSSCEYSSSSSSVSPKNSSKISISPKDENNYNSTNSNLVNLKPKPINPINDNKILSPVPTPKRTPIISQFNPMLLQQQPNPNDPMTAATLAAMAQAQFVNPMMRFPPVMPGSPFPGAMNSAMFNMPHMMPGGMMQGMPNQMDMMNLFALQAQAAAYNAQNPFLGNIMPQTNQLPNNTSATAIQAYQSLMAAAAGQTEKNICSWSDGSGICGKVFPTPDLLTQHMKSHLPDLRNSQTPTIPTTLSSTNINNTKKSTSASPATSVDGTRKSTKSSRNSPIVTSTFPPTNLQNQTGGLRFHPYMKNSTIRNNNHQSMKLPSVDQNVQAALNAATIQAFINSQKLMTGSTSQ</sequence>
<proteinExistence type="predicted"/>
<dbReference type="PANTHER" id="PTHR12522:SF4">
    <property type="entry name" value="ZINC FINGER PROTEIN ELBOW"/>
    <property type="match status" value="1"/>
</dbReference>
<dbReference type="GO" id="GO:0005634">
    <property type="term" value="C:nucleus"/>
    <property type="evidence" value="ECO:0007669"/>
    <property type="project" value="TreeGrafter"/>
</dbReference>